<feature type="non-terminal residue" evidence="1">
    <location>
        <position position="1"/>
    </location>
</feature>
<evidence type="ECO:0008006" key="3">
    <source>
        <dbReference type="Google" id="ProtNLM"/>
    </source>
</evidence>
<protein>
    <recommendedName>
        <fullName evidence="3">Cadherin domain-containing protein</fullName>
    </recommendedName>
</protein>
<name>A0A2N1PKI0_9BACT</name>
<evidence type="ECO:0000313" key="2">
    <source>
        <dbReference type="Proteomes" id="UP000233256"/>
    </source>
</evidence>
<evidence type="ECO:0000313" key="1">
    <source>
        <dbReference type="EMBL" id="PKK88829.1"/>
    </source>
</evidence>
<dbReference type="AlphaFoldDB" id="A0A2N1PKI0"/>
<dbReference type="EMBL" id="PGXC01000034">
    <property type="protein sequence ID" value="PKK88829.1"/>
    <property type="molecule type" value="Genomic_DNA"/>
</dbReference>
<sequence length="264" mass="26514">NDVPTITDIANVSVNEDNATSALAFTTGDPETAAGSLNITAASSNTALVPVASIVFGGSDSNRTVTVTPVANMNGSSLITVTVKDSGADNIAGNSDDLTVSDTFTVTVNAVNDVPAFVKGSDQIINEDAGAQTVSGWATSLFRGPIDEAGQTLSFTVTNDNNALFSVQPAVTVSTTDATKADLAFTPAADANGTATVTVVLKDNGGTTGTDGQPNGGVDTSAAQTFTITVNAVNDIPSFVKGSDQIVNEDAGAQSISRECGPCQ</sequence>
<dbReference type="Gene3D" id="2.60.40.10">
    <property type="entry name" value="Immunoglobulins"/>
    <property type="match status" value="1"/>
</dbReference>
<accession>A0A2N1PKI0</accession>
<organism evidence="1 2">
    <name type="scientific">Candidatus Wallbacteria bacterium HGW-Wallbacteria-1</name>
    <dbReference type="NCBI Taxonomy" id="2013854"/>
    <lineage>
        <taxon>Bacteria</taxon>
        <taxon>Candidatus Walliibacteriota</taxon>
    </lineage>
</organism>
<dbReference type="InterPro" id="IPR013783">
    <property type="entry name" value="Ig-like_fold"/>
</dbReference>
<dbReference type="Proteomes" id="UP000233256">
    <property type="component" value="Unassembled WGS sequence"/>
</dbReference>
<proteinExistence type="predicted"/>
<comment type="caution">
    <text evidence="1">The sequence shown here is derived from an EMBL/GenBank/DDBJ whole genome shotgun (WGS) entry which is preliminary data.</text>
</comment>
<reference evidence="1 2" key="1">
    <citation type="journal article" date="2017" name="ISME J.">
        <title>Potential for microbial H2 and metal transformations associated with novel bacteria and archaea in deep terrestrial subsurface sediments.</title>
        <authorList>
            <person name="Hernsdorf A.W."/>
            <person name="Amano Y."/>
            <person name="Miyakawa K."/>
            <person name="Ise K."/>
            <person name="Suzuki Y."/>
            <person name="Anantharaman K."/>
            <person name="Probst A."/>
            <person name="Burstein D."/>
            <person name="Thomas B.C."/>
            <person name="Banfield J.F."/>
        </authorList>
    </citation>
    <scope>NUCLEOTIDE SEQUENCE [LARGE SCALE GENOMIC DNA]</scope>
    <source>
        <strain evidence="1">HGW-Wallbacteria-1</strain>
    </source>
</reference>
<gene>
    <name evidence="1" type="ORF">CVV64_17245</name>
</gene>